<proteinExistence type="predicted"/>
<dbReference type="AlphaFoldDB" id="A0A1X4XV80"/>
<accession>A0A1X4XV80</accession>
<sequence length="67" mass="7988">MKIIEEEDEYAFFQQNYDKNKVGEYRFGLFLLSIDKIINFEQMATKSKYSKTKVEKIDDLRKQGGNL</sequence>
<comment type="caution">
    <text evidence="1">The sequence shown here is derived from an EMBL/GenBank/DDBJ whole genome shotgun (WGS) entry which is preliminary data.</text>
</comment>
<dbReference type="EMBL" id="MDSU01000018">
    <property type="protein sequence ID" value="OSS41418.1"/>
    <property type="molecule type" value="Genomic_DNA"/>
</dbReference>
<protein>
    <submittedName>
        <fullName evidence="1">Uncharacterized protein</fullName>
    </submittedName>
</protein>
<reference evidence="1 2" key="1">
    <citation type="journal article" date="2017" name="Front. Microbiol.">
        <title>Genome Sequence of Desulfurella amilsii Strain TR1 and Comparative Genomics of Desulfurellaceae Family.</title>
        <authorList>
            <person name="Florentino A.P."/>
            <person name="Stams A.J."/>
            <person name="Sanchez-Andrea I."/>
        </authorList>
    </citation>
    <scope>NUCLEOTIDE SEQUENCE [LARGE SCALE GENOMIC DNA]</scope>
    <source>
        <strain evidence="1 2">TR1</strain>
    </source>
</reference>
<evidence type="ECO:0000313" key="1">
    <source>
        <dbReference type="EMBL" id="OSS41418.1"/>
    </source>
</evidence>
<dbReference type="STRING" id="1562698.DESAMIL20_971"/>
<gene>
    <name evidence="1" type="ORF">DESAMIL20_971</name>
</gene>
<evidence type="ECO:0000313" key="2">
    <source>
        <dbReference type="Proteomes" id="UP000194141"/>
    </source>
</evidence>
<dbReference type="Proteomes" id="UP000194141">
    <property type="component" value="Unassembled WGS sequence"/>
</dbReference>
<name>A0A1X4XV80_9BACT</name>
<keyword evidence="2" id="KW-1185">Reference proteome</keyword>
<organism evidence="1 2">
    <name type="scientific">Desulfurella amilsii</name>
    <dbReference type="NCBI Taxonomy" id="1562698"/>
    <lineage>
        <taxon>Bacteria</taxon>
        <taxon>Pseudomonadati</taxon>
        <taxon>Campylobacterota</taxon>
        <taxon>Desulfurellia</taxon>
        <taxon>Desulfurellales</taxon>
        <taxon>Desulfurellaceae</taxon>
        <taxon>Desulfurella</taxon>
    </lineage>
</organism>